<name>A0A0F9IB77_9ZZZZ</name>
<comment type="caution">
    <text evidence="1">The sequence shown here is derived from an EMBL/GenBank/DDBJ whole genome shotgun (WGS) entry which is preliminary data.</text>
</comment>
<dbReference type="EMBL" id="LAZR01021647">
    <property type="protein sequence ID" value="KKL84637.1"/>
    <property type="molecule type" value="Genomic_DNA"/>
</dbReference>
<proteinExistence type="predicted"/>
<accession>A0A0F9IB77</accession>
<gene>
    <name evidence="1" type="ORF">LCGC14_1962740</name>
</gene>
<evidence type="ECO:0000313" key="1">
    <source>
        <dbReference type="EMBL" id="KKL84637.1"/>
    </source>
</evidence>
<protein>
    <submittedName>
        <fullName evidence="1">Uncharacterized protein</fullName>
    </submittedName>
</protein>
<sequence length="188" mass="19727">MGKAYETPQAGDVKSQPDWAKQLNQGAAEVGATVKTGGIPGVTTSVPSAGLIAFAKPVECDESVVRTPPVETAPITSPVPPAVAGMIEVPNSEDTSETPPCVVNLNEPLPKPEKLKCIIKDCRNKQKTRGLCGKCYAAAVQWTKACPSQGWAWLVKEGIALDSARDTNANKFAAAVELKTAKAKSAKK</sequence>
<reference evidence="1" key="1">
    <citation type="journal article" date="2015" name="Nature">
        <title>Complex archaea that bridge the gap between prokaryotes and eukaryotes.</title>
        <authorList>
            <person name="Spang A."/>
            <person name="Saw J.H."/>
            <person name="Jorgensen S.L."/>
            <person name="Zaremba-Niedzwiedzka K."/>
            <person name="Martijn J."/>
            <person name="Lind A.E."/>
            <person name="van Eijk R."/>
            <person name="Schleper C."/>
            <person name="Guy L."/>
            <person name="Ettema T.J."/>
        </authorList>
    </citation>
    <scope>NUCLEOTIDE SEQUENCE</scope>
</reference>
<organism evidence="1">
    <name type="scientific">marine sediment metagenome</name>
    <dbReference type="NCBI Taxonomy" id="412755"/>
    <lineage>
        <taxon>unclassified sequences</taxon>
        <taxon>metagenomes</taxon>
        <taxon>ecological metagenomes</taxon>
    </lineage>
</organism>
<dbReference type="AlphaFoldDB" id="A0A0F9IB77"/>